<dbReference type="InterPro" id="IPR013780">
    <property type="entry name" value="Glyco_hydro_b"/>
</dbReference>
<name>A0ABW2NM99_9BACL</name>
<sequence length="518" mass="60436">MKVKGKTLAGSRFIIILLLPFLLFFFAEMKALAEGKDRSWQDESIYFIMIDRFHNGDLSNDYEVNTEDPYAYHGGDIKGITKKLDYIKKLGSTVIWLTPVVKNEEKGYHGYWTEDFYKVEEHFGNLDDMKELVSEAHKRDMKVILDLVVNHTGYKTRWLTQTDKKDWFHEQQEIYDYQDQEQVENGWLSGLPDFNHENPEVREYLLDVAVYWIKETDIDGYRLDTVKHVPKTFWTDFAKAVREAKSDFYLLGEVWHDNPEYIAGYSEAGIGSFVDYPLYNEMTLAFSESGQPLSELASVWDRNKYYYSKPYEMGNFLDNHDNIRFTRQAILNNEDPKKRLRLALTYLYTAPGIPILYQGTEHSMDGGEDPDNRHMMTFPKDDDMEAFTREIAKLRQESLALRRGSYQMVYEDGPIAVFKREYKEEIVYIAYNNSEKKSEISFHDKHLNEKYDLAPMLDFPESMEAKVEGKTGKVELAAETAQLYRVQKKSEANKVWWGIAAALAALLVCAYAAKRKNS</sequence>
<protein>
    <recommendedName>
        <fullName evidence="4">alpha-amylase</fullName>
        <ecNumber evidence="4">3.2.1.1</ecNumber>
    </recommendedName>
</protein>
<dbReference type="InterPro" id="IPR006047">
    <property type="entry name" value="GH13_cat_dom"/>
</dbReference>
<dbReference type="InterPro" id="IPR054174">
    <property type="entry name" value="Alpha-amylase-like_C"/>
</dbReference>
<organism evidence="13 14">
    <name type="scientific">Fictibacillus iocasae</name>
    <dbReference type="NCBI Taxonomy" id="2715437"/>
    <lineage>
        <taxon>Bacteria</taxon>
        <taxon>Bacillati</taxon>
        <taxon>Bacillota</taxon>
        <taxon>Bacilli</taxon>
        <taxon>Bacillales</taxon>
        <taxon>Fictibacillaceae</taxon>
        <taxon>Fictibacillus</taxon>
    </lineage>
</organism>
<accession>A0ABW2NM99</accession>
<dbReference type="EC" id="3.2.1.1" evidence="4"/>
<dbReference type="InterPro" id="IPR013777">
    <property type="entry name" value="A-amylase-like"/>
</dbReference>
<keyword evidence="5" id="KW-0479">Metal-binding</keyword>
<keyword evidence="7 13" id="KW-0378">Hydrolase</keyword>
<dbReference type="SUPFAM" id="SSF51011">
    <property type="entry name" value="Glycosyl hydrolase domain"/>
    <property type="match status" value="1"/>
</dbReference>
<evidence type="ECO:0000256" key="1">
    <source>
        <dbReference type="ARBA" id="ARBA00000548"/>
    </source>
</evidence>
<dbReference type="PIRSF" id="PIRSF001024">
    <property type="entry name" value="Alph-amyl_fung"/>
    <property type="match status" value="1"/>
</dbReference>
<reference evidence="14" key="1">
    <citation type="journal article" date="2019" name="Int. J. Syst. Evol. Microbiol.">
        <title>The Global Catalogue of Microorganisms (GCM) 10K type strain sequencing project: providing services to taxonomists for standard genome sequencing and annotation.</title>
        <authorList>
            <consortium name="The Broad Institute Genomics Platform"/>
            <consortium name="The Broad Institute Genome Sequencing Center for Infectious Disease"/>
            <person name="Wu L."/>
            <person name="Ma J."/>
        </authorList>
    </citation>
    <scope>NUCLEOTIDE SEQUENCE [LARGE SCALE GENOMIC DNA]</scope>
    <source>
        <strain evidence="14">NBRC 106396</strain>
    </source>
</reference>
<dbReference type="RefSeq" id="WP_379748660.1">
    <property type="nucleotide sequence ID" value="NZ_JBHTCP010000014.1"/>
</dbReference>
<evidence type="ECO:0000256" key="3">
    <source>
        <dbReference type="ARBA" id="ARBA00008061"/>
    </source>
</evidence>
<evidence type="ECO:0000256" key="8">
    <source>
        <dbReference type="ARBA" id="ARBA00022837"/>
    </source>
</evidence>
<dbReference type="SMART" id="SM00642">
    <property type="entry name" value="Aamy"/>
    <property type="match status" value="1"/>
</dbReference>
<keyword evidence="10" id="KW-0326">Glycosidase</keyword>
<dbReference type="Gene3D" id="2.60.40.1180">
    <property type="entry name" value="Golgi alpha-mannosidase II"/>
    <property type="match status" value="1"/>
</dbReference>
<comment type="caution">
    <text evidence="13">The sequence shown here is derived from an EMBL/GenBank/DDBJ whole genome shotgun (WGS) entry which is preliminary data.</text>
</comment>
<keyword evidence="11" id="KW-0472">Membrane</keyword>
<comment type="catalytic activity">
    <reaction evidence="1">
        <text>Endohydrolysis of (1-&gt;4)-alpha-D-glucosidic linkages in polysaccharides containing three or more (1-&gt;4)-alpha-linked D-glucose units.</text>
        <dbReference type="EC" id="3.2.1.1"/>
    </reaction>
</comment>
<evidence type="ECO:0000256" key="9">
    <source>
        <dbReference type="ARBA" id="ARBA00023277"/>
    </source>
</evidence>
<dbReference type="PANTHER" id="PTHR10357:SF215">
    <property type="entry name" value="ALPHA-AMYLASE 1"/>
    <property type="match status" value="1"/>
</dbReference>
<keyword evidence="14" id="KW-1185">Reference proteome</keyword>
<evidence type="ECO:0000256" key="7">
    <source>
        <dbReference type="ARBA" id="ARBA00022801"/>
    </source>
</evidence>
<dbReference type="Gene3D" id="3.20.20.80">
    <property type="entry name" value="Glycosidases"/>
    <property type="match status" value="1"/>
</dbReference>
<dbReference type="Proteomes" id="UP001596549">
    <property type="component" value="Unassembled WGS sequence"/>
</dbReference>
<comment type="cofactor">
    <cofactor evidence="2">
        <name>Ca(2+)</name>
        <dbReference type="ChEBI" id="CHEBI:29108"/>
    </cofactor>
</comment>
<dbReference type="CDD" id="cd11339">
    <property type="entry name" value="AmyAc_bac_CMD_like_2"/>
    <property type="match status" value="1"/>
</dbReference>
<evidence type="ECO:0000256" key="4">
    <source>
        <dbReference type="ARBA" id="ARBA00012595"/>
    </source>
</evidence>
<dbReference type="Pfam" id="PF22026">
    <property type="entry name" value="Alpha-amylase_C_2"/>
    <property type="match status" value="1"/>
</dbReference>
<comment type="similarity">
    <text evidence="3">Belongs to the glycosyl hydrolase 13 family.</text>
</comment>
<evidence type="ECO:0000256" key="5">
    <source>
        <dbReference type="ARBA" id="ARBA00022723"/>
    </source>
</evidence>
<proteinExistence type="inferred from homology"/>
<evidence type="ECO:0000313" key="13">
    <source>
        <dbReference type="EMBL" id="MFC7371762.1"/>
    </source>
</evidence>
<evidence type="ECO:0000313" key="14">
    <source>
        <dbReference type="Proteomes" id="UP001596549"/>
    </source>
</evidence>
<feature type="domain" description="Glycosyl hydrolase family 13 catalytic" evidence="12">
    <location>
        <begin position="47"/>
        <end position="395"/>
    </location>
</feature>
<dbReference type="GO" id="GO:0016787">
    <property type="term" value="F:hydrolase activity"/>
    <property type="evidence" value="ECO:0007669"/>
    <property type="project" value="UniProtKB-KW"/>
</dbReference>
<evidence type="ECO:0000259" key="12">
    <source>
        <dbReference type="SMART" id="SM00642"/>
    </source>
</evidence>
<keyword evidence="11" id="KW-1133">Transmembrane helix</keyword>
<keyword evidence="11" id="KW-0812">Transmembrane</keyword>
<evidence type="ECO:0000256" key="11">
    <source>
        <dbReference type="SAM" id="Phobius"/>
    </source>
</evidence>
<keyword evidence="6" id="KW-0732">Signal</keyword>
<gene>
    <name evidence="13" type="ORF">ACFQPF_08740</name>
</gene>
<evidence type="ECO:0000256" key="10">
    <source>
        <dbReference type="ARBA" id="ARBA00023295"/>
    </source>
</evidence>
<evidence type="ECO:0000256" key="2">
    <source>
        <dbReference type="ARBA" id="ARBA00001913"/>
    </source>
</evidence>
<dbReference type="PANTHER" id="PTHR10357">
    <property type="entry name" value="ALPHA-AMYLASE FAMILY MEMBER"/>
    <property type="match status" value="1"/>
</dbReference>
<dbReference type="EMBL" id="JBHTCP010000014">
    <property type="protein sequence ID" value="MFC7371762.1"/>
    <property type="molecule type" value="Genomic_DNA"/>
</dbReference>
<feature type="transmembrane region" description="Helical" evidence="11">
    <location>
        <begin position="495"/>
        <end position="513"/>
    </location>
</feature>
<keyword evidence="9" id="KW-0119">Carbohydrate metabolism</keyword>
<dbReference type="SUPFAM" id="SSF51445">
    <property type="entry name" value="(Trans)glycosidases"/>
    <property type="match status" value="1"/>
</dbReference>
<keyword evidence="8" id="KW-0106">Calcium</keyword>
<dbReference type="Pfam" id="PF00128">
    <property type="entry name" value="Alpha-amylase"/>
    <property type="match status" value="1"/>
</dbReference>
<dbReference type="InterPro" id="IPR017853">
    <property type="entry name" value="GH"/>
</dbReference>
<evidence type="ECO:0000256" key="6">
    <source>
        <dbReference type="ARBA" id="ARBA00022729"/>
    </source>
</evidence>